<keyword evidence="2" id="KW-0732">Signal</keyword>
<organism evidence="3 4">
    <name type="scientific">Globodera rostochiensis</name>
    <name type="common">Golden nematode worm</name>
    <name type="synonym">Heterodera rostochiensis</name>
    <dbReference type="NCBI Taxonomy" id="31243"/>
    <lineage>
        <taxon>Eukaryota</taxon>
        <taxon>Metazoa</taxon>
        <taxon>Ecdysozoa</taxon>
        <taxon>Nematoda</taxon>
        <taxon>Chromadorea</taxon>
        <taxon>Rhabditida</taxon>
        <taxon>Tylenchina</taxon>
        <taxon>Tylenchomorpha</taxon>
        <taxon>Tylenchoidea</taxon>
        <taxon>Heteroderidae</taxon>
        <taxon>Heteroderinae</taxon>
        <taxon>Globodera</taxon>
    </lineage>
</organism>
<sequence length="191" mass="22236">MDKFWILIFVLFFATNSFDKSESVDLFDEIFGEGWWDNDKDEEWHKLTLEQNLHQIDQQNTQIGQIEPNSTDQLGQIEPNSTDQLGQIEPNSTDQLGEIEPNSTDQNPPLTEWKRKLGQTKSNKHSHSEQKELMKHYYEIKDKNSKTSDKDIAKMLNIVSRTLRRWKKQFNPNSVNSVEKNAAANVQEIGN</sequence>
<feature type="signal peptide" evidence="2">
    <location>
        <begin position="1"/>
        <end position="23"/>
    </location>
</feature>
<evidence type="ECO:0000313" key="3">
    <source>
        <dbReference type="Proteomes" id="UP000887572"/>
    </source>
</evidence>
<feature type="region of interest" description="Disordered" evidence="1">
    <location>
        <begin position="69"/>
        <end position="111"/>
    </location>
</feature>
<reference evidence="4" key="1">
    <citation type="submission" date="2022-11" db="UniProtKB">
        <authorList>
            <consortium name="WormBaseParasite"/>
        </authorList>
    </citation>
    <scope>IDENTIFICATION</scope>
</reference>
<keyword evidence="3" id="KW-1185">Reference proteome</keyword>
<evidence type="ECO:0000256" key="2">
    <source>
        <dbReference type="SAM" id="SignalP"/>
    </source>
</evidence>
<dbReference type="Proteomes" id="UP000887572">
    <property type="component" value="Unplaced"/>
</dbReference>
<feature type="chain" id="PRO_5037401820" evidence="2">
    <location>
        <begin position="24"/>
        <end position="191"/>
    </location>
</feature>
<protein>
    <submittedName>
        <fullName evidence="4">Uncharacterized protein</fullName>
    </submittedName>
</protein>
<feature type="compositionally biased region" description="Polar residues" evidence="1">
    <location>
        <begin position="69"/>
        <end position="109"/>
    </location>
</feature>
<dbReference type="WBParaSite" id="Gr19_v10_g3377.t1">
    <property type="protein sequence ID" value="Gr19_v10_g3377.t1"/>
    <property type="gene ID" value="Gr19_v10_g3377"/>
</dbReference>
<evidence type="ECO:0000313" key="4">
    <source>
        <dbReference type="WBParaSite" id="Gr19_v10_g3377.t1"/>
    </source>
</evidence>
<dbReference type="AlphaFoldDB" id="A0A914HSK0"/>
<evidence type="ECO:0000256" key="1">
    <source>
        <dbReference type="SAM" id="MobiDB-lite"/>
    </source>
</evidence>
<accession>A0A914HSK0</accession>
<name>A0A914HSK0_GLORO</name>
<proteinExistence type="predicted"/>